<dbReference type="PANTHER" id="PTHR36439">
    <property type="entry name" value="BLL4334 PROTEIN"/>
    <property type="match status" value="1"/>
</dbReference>
<protein>
    <recommendedName>
        <fullName evidence="3">DUF1697 domain-containing protein</fullName>
    </recommendedName>
</protein>
<dbReference type="RefSeq" id="WP_138543795.1">
    <property type="nucleotide sequence ID" value="NZ_PNCJ01000007.1"/>
</dbReference>
<dbReference type="SUPFAM" id="SSF160379">
    <property type="entry name" value="SP0830-like"/>
    <property type="match status" value="1"/>
</dbReference>
<dbReference type="AlphaFoldDB" id="A0A5S3X589"/>
<dbReference type="InterPro" id="IPR012545">
    <property type="entry name" value="DUF1697"/>
</dbReference>
<reference evidence="2" key="2">
    <citation type="submission" date="2019-06" db="EMBL/GenBank/DDBJ databases">
        <title>Co-occurence of chitin degradation, pigmentation and bioactivity in marine Pseudoalteromonas.</title>
        <authorList>
            <person name="Sonnenschein E.C."/>
            <person name="Bech P.K."/>
        </authorList>
    </citation>
    <scope>NUCLEOTIDE SEQUENCE [LARGE SCALE GENOMIC DNA]</scope>
    <source>
        <strain evidence="2">S2599</strain>
    </source>
</reference>
<dbReference type="PIRSF" id="PIRSF008502">
    <property type="entry name" value="UCP008502"/>
    <property type="match status" value="1"/>
</dbReference>
<dbReference type="EMBL" id="PNCJ01000007">
    <property type="protein sequence ID" value="TMP38984.1"/>
    <property type="molecule type" value="Genomic_DNA"/>
</dbReference>
<evidence type="ECO:0000313" key="1">
    <source>
        <dbReference type="EMBL" id="TMP38984.1"/>
    </source>
</evidence>
<comment type="caution">
    <text evidence="1">The sequence shown here is derived from an EMBL/GenBank/DDBJ whole genome shotgun (WGS) entry which is preliminary data.</text>
</comment>
<organism evidence="1 2">
    <name type="scientific">Pseudoalteromonas rubra</name>
    <dbReference type="NCBI Taxonomy" id="43658"/>
    <lineage>
        <taxon>Bacteria</taxon>
        <taxon>Pseudomonadati</taxon>
        <taxon>Pseudomonadota</taxon>
        <taxon>Gammaproteobacteria</taxon>
        <taxon>Alteromonadales</taxon>
        <taxon>Pseudoalteromonadaceae</taxon>
        <taxon>Pseudoalteromonas</taxon>
    </lineage>
</organism>
<dbReference type="Proteomes" id="UP000306719">
    <property type="component" value="Unassembled WGS sequence"/>
</dbReference>
<dbReference type="PANTHER" id="PTHR36439:SF1">
    <property type="entry name" value="DUF1697 DOMAIN-CONTAINING PROTEIN"/>
    <property type="match status" value="1"/>
</dbReference>
<accession>A0A5S3X589</accession>
<sequence length="178" mass="20366">MKYVCLMRGINVSGQRKINMKTLCTQLAELGMDNVSYYLQSGNLLFDTSLTNSEIKATITQLLGDAYDYQDVDLFLFTFDALQAIYDEMPTFGPDQDESKSHFTFLNDTPDTTLTEQMDDQAFLPDQYRICGTMVYVYCPNGYGRTKIHTNFFEHKLKVRATTRNHKTVATLLDKLSS</sequence>
<dbReference type="OrthoDB" id="9806494at2"/>
<proteinExistence type="predicted"/>
<dbReference type="Gene3D" id="3.30.70.1280">
    <property type="entry name" value="SP0830-like domains"/>
    <property type="match status" value="1"/>
</dbReference>
<name>A0A5S3X589_9GAMM</name>
<evidence type="ECO:0008006" key="3">
    <source>
        <dbReference type="Google" id="ProtNLM"/>
    </source>
</evidence>
<gene>
    <name evidence="1" type="ORF">CWB98_04675</name>
</gene>
<evidence type="ECO:0000313" key="2">
    <source>
        <dbReference type="Proteomes" id="UP000306719"/>
    </source>
</evidence>
<reference evidence="1 2" key="1">
    <citation type="submission" date="2018-01" db="EMBL/GenBank/DDBJ databases">
        <authorList>
            <person name="Paulsen S."/>
            <person name="Gram L.K."/>
        </authorList>
    </citation>
    <scope>NUCLEOTIDE SEQUENCE [LARGE SCALE GENOMIC DNA]</scope>
    <source>
        <strain evidence="1 2">S2599</strain>
    </source>
</reference>
<dbReference type="Pfam" id="PF08002">
    <property type="entry name" value="DUF1697"/>
    <property type="match status" value="1"/>
</dbReference>